<dbReference type="Proteomes" id="UP000000305">
    <property type="component" value="Unassembled WGS sequence"/>
</dbReference>
<feature type="region of interest" description="Disordered" evidence="1">
    <location>
        <begin position="148"/>
        <end position="172"/>
    </location>
</feature>
<dbReference type="AlphaFoldDB" id="E9FSC3"/>
<keyword evidence="3" id="KW-1185">Reference proteome</keyword>
<protein>
    <submittedName>
        <fullName evidence="2">Uncharacterized protein</fullName>
    </submittedName>
</protein>
<reference evidence="2 3" key="1">
    <citation type="journal article" date="2011" name="Science">
        <title>The ecoresponsive genome of Daphnia pulex.</title>
        <authorList>
            <person name="Colbourne J.K."/>
            <person name="Pfrender M.E."/>
            <person name="Gilbert D."/>
            <person name="Thomas W.K."/>
            <person name="Tucker A."/>
            <person name="Oakley T.H."/>
            <person name="Tokishita S."/>
            <person name="Aerts A."/>
            <person name="Arnold G.J."/>
            <person name="Basu M.K."/>
            <person name="Bauer D.J."/>
            <person name="Caceres C.E."/>
            <person name="Carmel L."/>
            <person name="Casola C."/>
            <person name="Choi J.H."/>
            <person name="Detter J.C."/>
            <person name="Dong Q."/>
            <person name="Dusheyko S."/>
            <person name="Eads B.D."/>
            <person name="Frohlich T."/>
            <person name="Geiler-Samerotte K.A."/>
            <person name="Gerlach D."/>
            <person name="Hatcher P."/>
            <person name="Jogdeo S."/>
            <person name="Krijgsveld J."/>
            <person name="Kriventseva E.V."/>
            <person name="Kultz D."/>
            <person name="Laforsch C."/>
            <person name="Lindquist E."/>
            <person name="Lopez J."/>
            <person name="Manak J.R."/>
            <person name="Muller J."/>
            <person name="Pangilinan J."/>
            <person name="Patwardhan R.P."/>
            <person name="Pitluck S."/>
            <person name="Pritham E.J."/>
            <person name="Rechtsteiner A."/>
            <person name="Rho M."/>
            <person name="Rogozin I.B."/>
            <person name="Sakarya O."/>
            <person name="Salamov A."/>
            <person name="Schaack S."/>
            <person name="Shapiro H."/>
            <person name="Shiga Y."/>
            <person name="Skalitzky C."/>
            <person name="Smith Z."/>
            <person name="Souvorov A."/>
            <person name="Sung W."/>
            <person name="Tang Z."/>
            <person name="Tsuchiya D."/>
            <person name="Tu H."/>
            <person name="Vos H."/>
            <person name="Wang M."/>
            <person name="Wolf Y.I."/>
            <person name="Yamagata H."/>
            <person name="Yamada T."/>
            <person name="Ye Y."/>
            <person name="Shaw J.R."/>
            <person name="Andrews J."/>
            <person name="Crease T.J."/>
            <person name="Tang H."/>
            <person name="Lucas S.M."/>
            <person name="Robertson H.M."/>
            <person name="Bork P."/>
            <person name="Koonin E.V."/>
            <person name="Zdobnov E.M."/>
            <person name="Grigoriev I.V."/>
            <person name="Lynch M."/>
            <person name="Boore J.L."/>
        </authorList>
    </citation>
    <scope>NUCLEOTIDE SEQUENCE [LARGE SCALE GENOMIC DNA]</scope>
</reference>
<evidence type="ECO:0000313" key="3">
    <source>
        <dbReference type="Proteomes" id="UP000000305"/>
    </source>
</evidence>
<organism evidence="2 3">
    <name type="scientific">Daphnia pulex</name>
    <name type="common">Water flea</name>
    <dbReference type="NCBI Taxonomy" id="6669"/>
    <lineage>
        <taxon>Eukaryota</taxon>
        <taxon>Metazoa</taxon>
        <taxon>Ecdysozoa</taxon>
        <taxon>Arthropoda</taxon>
        <taxon>Crustacea</taxon>
        <taxon>Branchiopoda</taxon>
        <taxon>Diplostraca</taxon>
        <taxon>Cladocera</taxon>
        <taxon>Anomopoda</taxon>
        <taxon>Daphniidae</taxon>
        <taxon>Daphnia</taxon>
    </lineage>
</organism>
<dbReference type="HOGENOM" id="CLU_122546_0_0_1"/>
<dbReference type="InParanoid" id="E9FSC3"/>
<feature type="compositionally biased region" description="Basic and acidic residues" evidence="1">
    <location>
        <begin position="155"/>
        <end position="172"/>
    </location>
</feature>
<sequence>MAKGSLKGNMVEGFAWEQRPPIKLTDSKLRECQLTEHSLVLDMFQHGMGLTVKLMKTVQEQREKENSVPAKLESNKENLRKNFMMVSNGVAKTITLFASNMADILEEYIKFQVQKSIRRHAPALNCSFPNIDGEGKMFRNHLREPIKKWQQSRTTVKESRRSKPDKKFASNLKDIVEPELSEKFFNPDRTE</sequence>
<evidence type="ECO:0000256" key="1">
    <source>
        <dbReference type="SAM" id="MobiDB-lite"/>
    </source>
</evidence>
<dbReference type="EMBL" id="GL732524">
    <property type="protein sequence ID" value="EFX89185.1"/>
    <property type="molecule type" value="Genomic_DNA"/>
</dbReference>
<gene>
    <name evidence="2" type="ORF">DAPPUDRAFT_310071</name>
</gene>
<proteinExistence type="predicted"/>
<dbReference type="KEGG" id="dpx:DAPPUDRAFT_310071"/>
<accession>E9FSC3</accession>
<evidence type="ECO:0000313" key="2">
    <source>
        <dbReference type="EMBL" id="EFX89185.1"/>
    </source>
</evidence>
<name>E9FSC3_DAPPU</name>